<evidence type="ECO:0000256" key="1">
    <source>
        <dbReference type="SAM" id="MobiDB-lite"/>
    </source>
</evidence>
<dbReference type="Proteomes" id="UP000802392">
    <property type="component" value="Unassembled WGS sequence"/>
</dbReference>
<dbReference type="RefSeq" id="WP_011777096.1">
    <property type="nucleotide sequence ID" value="NZ_JAAOZD010000011.1"/>
</dbReference>
<feature type="compositionally biased region" description="Low complexity" evidence="1">
    <location>
        <begin position="65"/>
        <end position="77"/>
    </location>
</feature>
<organism evidence="3 4">
    <name type="scientific">Paenarthrobacter ilicis</name>
    <dbReference type="NCBI Taxonomy" id="43665"/>
    <lineage>
        <taxon>Bacteria</taxon>
        <taxon>Bacillati</taxon>
        <taxon>Actinomycetota</taxon>
        <taxon>Actinomycetes</taxon>
        <taxon>Micrococcales</taxon>
        <taxon>Micrococcaceae</taxon>
        <taxon>Paenarthrobacter</taxon>
    </lineage>
</organism>
<keyword evidence="2" id="KW-0812">Transmembrane</keyword>
<comment type="caution">
    <text evidence="3">The sequence shown here is derived from an EMBL/GenBank/DDBJ whole genome shotgun (WGS) entry which is preliminary data.</text>
</comment>
<evidence type="ECO:0000313" key="3">
    <source>
        <dbReference type="EMBL" id="NIJ03329.1"/>
    </source>
</evidence>
<keyword evidence="4" id="KW-1185">Reference proteome</keyword>
<dbReference type="EMBL" id="JAAOZD010000011">
    <property type="protein sequence ID" value="NIJ03329.1"/>
    <property type="molecule type" value="Genomic_DNA"/>
</dbReference>
<sequence>MSEELRPPTGDQGKKRETFTGAPRWVKVSAIVAGILLLVAVAVMVLSGGEHGPGRHGFGFGSQDSATSAASNGAATAPRAYHGEA</sequence>
<proteinExistence type="predicted"/>
<evidence type="ECO:0000256" key="2">
    <source>
        <dbReference type="SAM" id="Phobius"/>
    </source>
</evidence>
<name>A0ABX0TL77_9MICC</name>
<keyword evidence="2" id="KW-1133">Transmembrane helix</keyword>
<protein>
    <submittedName>
        <fullName evidence="3">Uncharacterized protein</fullName>
    </submittedName>
</protein>
<reference evidence="3 4" key="1">
    <citation type="submission" date="2020-03" db="EMBL/GenBank/DDBJ databases">
        <title>Genomic Encyclopedia of Type Strains, Phase III (KMG-III): the genomes of soil and plant-associated and newly described type strains.</title>
        <authorList>
            <person name="Whitman W."/>
        </authorList>
    </citation>
    <scope>NUCLEOTIDE SEQUENCE [LARGE SCALE GENOMIC DNA]</scope>
    <source>
        <strain evidence="3 4">CECT 4207</strain>
    </source>
</reference>
<gene>
    <name evidence="3" type="ORF">FHR86_003688</name>
</gene>
<accession>A0ABX0TL77</accession>
<evidence type="ECO:0000313" key="4">
    <source>
        <dbReference type="Proteomes" id="UP000802392"/>
    </source>
</evidence>
<feature type="region of interest" description="Disordered" evidence="1">
    <location>
        <begin position="53"/>
        <end position="85"/>
    </location>
</feature>
<feature type="transmembrane region" description="Helical" evidence="2">
    <location>
        <begin position="25"/>
        <end position="46"/>
    </location>
</feature>
<keyword evidence="2" id="KW-0472">Membrane</keyword>